<protein>
    <submittedName>
        <fullName evidence="2">Uncharacterized protein</fullName>
    </submittedName>
</protein>
<reference evidence="2 3" key="1">
    <citation type="journal article" date="2016" name="Nat. Commun.">
        <title>Thousands of microbial genomes shed light on interconnected biogeochemical processes in an aquifer system.</title>
        <authorList>
            <person name="Anantharaman K."/>
            <person name="Brown C.T."/>
            <person name="Hug L.A."/>
            <person name="Sharon I."/>
            <person name="Castelle C.J."/>
            <person name="Probst A.J."/>
            <person name="Thomas B.C."/>
            <person name="Singh A."/>
            <person name="Wilkins M.J."/>
            <person name="Karaoz U."/>
            <person name="Brodie E.L."/>
            <person name="Williams K.H."/>
            <person name="Hubbard S.S."/>
            <person name="Banfield J.F."/>
        </authorList>
    </citation>
    <scope>NUCLEOTIDE SEQUENCE [LARGE SCALE GENOMIC DNA]</scope>
</reference>
<proteinExistence type="predicted"/>
<sequence length="117" mass="11978">MVIKLLELAGIIKTAFAEGGTGVPQSFTLPNPFSTLTCASGATGLVCVVEKLADFLLLIGAPLATIMVLVGGYMMVTAAGSSEKFSTGKKTILYAAIGLAVIILSKGVAVVIQDIFK</sequence>
<keyword evidence="1" id="KW-0812">Transmembrane</keyword>
<name>A0A1G2GT82_9BACT</name>
<dbReference type="AlphaFoldDB" id="A0A1G2GT82"/>
<accession>A0A1G2GT82</accession>
<evidence type="ECO:0000313" key="3">
    <source>
        <dbReference type="Proteomes" id="UP000179106"/>
    </source>
</evidence>
<feature type="transmembrane region" description="Helical" evidence="1">
    <location>
        <begin position="56"/>
        <end position="80"/>
    </location>
</feature>
<keyword evidence="1" id="KW-1133">Transmembrane helix</keyword>
<feature type="transmembrane region" description="Helical" evidence="1">
    <location>
        <begin position="92"/>
        <end position="112"/>
    </location>
</feature>
<dbReference type="Pfam" id="PF18895">
    <property type="entry name" value="T4SS_pilin"/>
    <property type="match status" value="1"/>
</dbReference>
<evidence type="ECO:0000256" key="1">
    <source>
        <dbReference type="SAM" id="Phobius"/>
    </source>
</evidence>
<keyword evidence="1" id="KW-0472">Membrane</keyword>
<comment type="caution">
    <text evidence="2">The sequence shown here is derived from an EMBL/GenBank/DDBJ whole genome shotgun (WGS) entry which is preliminary data.</text>
</comment>
<gene>
    <name evidence="2" type="ORF">A3B25_01885</name>
</gene>
<evidence type="ECO:0000313" key="2">
    <source>
        <dbReference type="EMBL" id="OGZ53427.1"/>
    </source>
</evidence>
<organism evidence="2 3">
    <name type="scientific">Candidatus Ryanbacteria bacterium RIFCSPLOWO2_01_FULL_48_26</name>
    <dbReference type="NCBI Taxonomy" id="1802126"/>
    <lineage>
        <taxon>Bacteria</taxon>
        <taxon>Candidatus Ryaniibacteriota</taxon>
    </lineage>
</organism>
<dbReference type="InterPro" id="IPR043993">
    <property type="entry name" value="T4SS_pilin"/>
</dbReference>
<dbReference type="EMBL" id="MHNW01000019">
    <property type="protein sequence ID" value="OGZ53427.1"/>
    <property type="molecule type" value="Genomic_DNA"/>
</dbReference>
<dbReference type="Proteomes" id="UP000179106">
    <property type="component" value="Unassembled WGS sequence"/>
</dbReference>
<dbReference type="STRING" id="1802126.A3B25_01885"/>